<keyword evidence="6 8" id="KW-0472">Membrane</keyword>
<dbReference type="GO" id="GO:0000139">
    <property type="term" value="C:Golgi membrane"/>
    <property type="evidence" value="ECO:0007669"/>
    <property type="project" value="TreeGrafter"/>
</dbReference>
<dbReference type="WBParaSite" id="HCON_00070725-00002">
    <property type="protein sequence ID" value="HCON_00070725-00002"/>
    <property type="gene ID" value="HCON_00070725"/>
</dbReference>
<dbReference type="InterPro" id="IPR045888">
    <property type="entry name" value="Erv"/>
</dbReference>
<evidence type="ECO:0000256" key="4">
    <source>
        <dbReference type="ARBA" id="ARBA00022692"/>
    </source>
</evidence>
<feature type="transmembrane region" description="Helical" evidence="8">
    <location>
        <begin position="338"/>
        <end position="359"/>
    </location>
</feature>
<comment type="subcellular location">
    <subcellularLocation>
        <location evidence="2">Endoplasmic reticulum-Golgi intermediate compartment membrane</location>
        <topology evidence="2">Multi-pass membrane protein</topology>
    </subcellularLocation>
    <subcellularLocation>
        <location evidence="1">Golgi apparatus</location>
        <location evidence="1">cis-Golgi network membrane</location>
        <topology evidence="1">Multi-pass membrane protein</topology>
    </subcellularLocation>
</comment>
<dbReference type="GO" id="GO:0006888">
    <property type="term" value="P:endoplasmic reticulum to Golgi vesicle-mediated transport"/>
    <property type="evidence" value="ECO:0007669"/>
    <property type="project" value="TreeGrafter"/>
</dbReference>
<feature type="domain" description="Endoplasmic reticulum vesicle transporter C-terminal" evidence="9">
    <location>
        <begin position="146"/>
        <end position="360"/>
    </location>
</feature>
<dbReference type="Pfam" id="PF13850">
    <property type="entry name" value="ERGIC_N"/>
    <property type="match status" value="1"/>
</dbReference>
<dbReference type="PANTHER" id="PTHR10984:SF25">
    <property type="entry name" value="ENDOPLASMIC RETICULUM-GOLGI INTERMEDIATE COMPARTMENT PROTEIN 3"/>
    <property type="match status" value="1"/>
</dbReference>
<dbReference type="GO" id="GO:0006890">
    <property type="term" value="P:retrograde vesicle-mediated transport, Golgi to endoplasmic reticulum"/>
    <property type="evidence" value="ECO:0007669"/>
    <property type="project" value="TreeGrafter"/>
</dbReference>
<reference evidence="12 13" key="1">
    <citation type="submission" date="2020-12" db="UniProtKB">
        <authorList>
            <consortium name="WormBaseParasite"/>
        </authorList>
    </citation>
    <scope>IDENTIFICATION</scope>
    <source>
        <strain evidence="12 13">MHco3</strain>
    </source>
</reference>
<proteinExistence type="inferred from homology"/>
<accession>A0A7I5E8Q9</accession>
<dbReference type="InterPro" id="IPR039542">
    <property type="entry name" value="Erv_N"/>
</dbReference>
<dbReference type="Proteomes" id="UP000025227">
    <property type="component" value="Unplaced"/>
</dbReference>
<evidence type="ECO:0000256" key="6">
    <source>
        <dbReference type="ARBA" id="ARBA00023136"/>
    </source>
</evidence>
<dbReference type="GO" id="GO:0033116">
    <property type="term" value="C:endoplasmic reticulum-Golgi intermediate compartment membrane"/>
    <property type="evidence" value="ECO:0007669"/>
    <property type="project" value="UniProtKB-SubCell"/>
</dbReference>
<evidence type="ECO:0000313" key="13">
    <source>
        <dbReference type="WBParaSite" id="HCON_00070725-00002"/>
    </source>
</evidence>
<dbReference type="Pfam" id="PF07970">
    <property type="entry name" value="COPIIcoated_ERV"/>
    <property type="match status" value="1"/>
</dbReference>
<evidence type="ECO:0000256" key="3">
    <source>
        <dbReference type="ARBA" id="ARBA00005648"/>
    </source>
</evidence>
<evidence type="ECO:0000256" key="8">
    <source>
        <dbReference type="SAM" id="Phobius"/>
    </source>
</evidence>
<dbReference type="OMA" id="QRHEGCR"/>
<keyword evidence="5 8" id="KW-1133">Transmembrane helix</keyword>
<evidence type="ECO:0000259" key="9">
    <source>
        <dbReference type="Pfam" id="PF07970"/>
    </source>
</evidence>
<sequence>FLMSFFARLRELDAYTKPMEDFRVKTFSGGMVSLVSSIVIALLAIQETHHYLAGDVVEQLFVDTTSSDTRLDVHFDISFPYLPCPFISVDVMDVTGENQDKIQDDVFKLRLDKNGRNISDQVQKIEVNQNKTVDTPETSTLKCGSCYGALPEGSCCNTCEELKEAYRLRGWQVNIDEVEQCKGDPWVKMLEQYKDEGCRVYGKLQVAKVAGNFHLAPGDPHRMMRAHVHDFHDVELNHFDTAHRINHLSFGNEFPGKKHPLDGKDFTADKGVIMHNYYVKVVPTSYTHMDGRVESSHQFSVTTHRKNVLLGASGIPGFVVQYEFSPLMVRYEERRQHLITFLVSLCAIIGGVFTVAQLIDSMIYHSARVIERKLTLNKLG</sequence>
<evidence type="ECO:0000313" key="11">
    <source>
        <dbReference type="Proteomes" id="UP000025227"/>
    </source>
</evidence>
<evidence type="ECO:0000256" key="5">
    <source>
        <dbReference type="ARBA" id="ARBA00022989"/>
    </source>
</evidence>
<evidence type="ECO:0000256" key="7">
    <source>
        <dbReference type="ARBA" id="ARBA00040493"/>
    </source>
</evidence>
<dbReference type="AlphaFoldDB" id="A0A7I5E8Q9"/>
<dbReference type="GO" id="GO:0005789">
    <property type="term" value="C:endoplasmic reticulum membrane"/>
    <property type="evidence" value="ECO:0007669"/>
    <property type="project" value="TreeGrafter"/>
</dbReference>
<name>A0A7I5E8Q9_HAECO</name>
<organism evidence="11 13">
    <name type="scientific">Haemonchus contortus</name>
    <name type="common">Barber pole worm</name>
    <dbReference type="NCBI Taxonomy" id="6289"/>
    <lineage>
        <taxon>Eukaryota</taxon>
        <taxon>Metazoa</taxon>
        <taxon>Ecdysozoa</taxon>
        <taxon>Nematoda</taxon>
        <taxon>Chromadorea</taxon>
        <taxon>Rhabditida</taxon>
        <taxon>Rhabditina</taxon>
        <taxon>Rhabditomorpha</taxon>
        <taxon>Strongyloidea</taxon>
        <taxon>Trichostrongylidae</taxon>
        <taxon>Haemonchus</taxon>
    </lineage>
</organism>
<protein>
    <recommendedName>
        <fullName evidence="7">Endoplasmic reticulum-Golgi intermediate compartment protein 3</fullName>
    </recommendedName>
</protein>
<evidence type="ECO:0000259" key="10">
    <source>
        <dbReference type="Pfam" id="PF13850"/>
    </source>
</evidence>
<evidence type="ECO:0000313" key="12">
    <source>
        <dbReference type="WBParaSite" id="HCON_00070725-00001"/>
    </source>
</evidence>
<keyword evidence="11" id="KW-1185">Reference proteome</keyword>
<evidence type="ECO:0000256" key="2">
    <source>
        <dbReference type="ARBA" id="ARBA00004457"/>
    </source>
</evidence>
<dbReference type="PANTHER" id="PTHR10984">
    <property type="entry name" value="ENDOPLASMIC RETICULUM-GOLGI INTERMEDIATE COMPARTMENT PROTEIN"/>
    <property type="match status" value="1"/>
</dbReference>
<comment type="similarity">
    <text evidence="3">Belongs to the ERGIC family.</text>
</comment>
<evidence type="ECO:0000256" key="1">
    <source>
        <dbReference type="ARBA" id="ARBA00004257"/>
    </source>
</evidence>
<dbReference type="InterPro" id="IPR012936">
    <property type="entry name" value="Erv_C"/>
</dbReference>
<dbReference type="GO" id="GO:0030134">
    <property type="term" value="C:COPII-coated ER to Golgi transport vesicle"/>
    <property type="evidence" value="ECO:0007669"/>
    <property type="project" value="TreeGrafter"/>
</dbReference>
<dbReference type="OrthoDB" id="270930at2759"/>
<keyword evidence="4 8" id="KW-0812">Transmembrane</keyword>
<dbReference type="WBParaSite" id="HCON_00070725-00001">
    <property type="protein sequence ID" value="HCON_00070725-00001"/>
    <property type="gene ID" value="HCON_00070725"/>
</dbReference>
<feature type="domain" description="Endoplasmic reticulum vesicle transporter N-terminal" evidence="10">
    <location>
        <begin position="9"/>
        <end position="99"/>
    </location>
</feature>